<dbReference type="Pfam" id="PF12697">
    <property type="entry name" value="Abhydrolase_6"/>
    <property type="match status" value="1"/>
</dbReference>
<evidence type="ECO:0000313" key="3">
    <source>
        <dbReference type="Proteomes" id="UP000307956"/>
    </source>
</evidence>
<dbReference type="GO" id="GO:0016787">
    <property type="term" value="F:hydrolase activity"/>
    <property type="evidence" value="ECO:0007669"/>
    <property type="project" value="UniProtKB-KW"/>
</dbReference>
<evidence type="ECO:0000259" key="1">
    <source>
        <dbReference type="Pfam" id="PF12697"/>
    </source>
</evidence>
<gene>
    <name evidence="2" type="ORF">E6O51_09160</name>
</gene>
<evidence type="ECO:0000313" key="2">
    <source>
        <dbReference type="EMBL" id="THF61613.1"/>
    </source>
</evidence>
<dbReference type="NCBIfam" id="TIGR03100">
    <property type="entry name" value="hydr1_PEP"/>
    <property type="match status" value="1"/>
</dbReference>
<dbReference type="InterPro" id="IPR017531">
    <property type="entry name" value="Hydrolase-1_PEP"/>
</dbReference>
<dbReference type="Gene3D" id="3.40.50.1820">
    <property type="entry name" value="alpha/beta hydrolase"/>
    <property type="match status" value="1"/>
</dbReference>
<name>A0A4S4APJ2_9RHOO</name>
<dbReference type="Proteomes" id="UP000307956">
    <property type="component" value="Unassembled WGS sequence"/>
</dbReference>
<dbReference type="InterPro" id="IPR000073">
    <property type="entry name" value="AB_hydrolase_1"/>
</dbReference>
<dbReference type="RefSeq" id="WP_136384687.1">
    <property type="nucleotide sequence ID" value="NZ_SSOD01000006.1"/>
</dbReference>
<reference evidence="2 3" key="1">
    <citation type="submission" date="2019-04" db="EMBL/GenBank/DDBJ databases">
        <title>Azoarcus rhizosphaerae sp. nov. isolated from rhizosphere of Ficus religiosa.</title>
        <authorList>
            <person name="Lin S.-Y."/>
            <person name="Hameed A."/>
            <person name="Hsu Y.-H."/>
            <person name="Young C.-C."/>
        </authorList>
    </citation>
    <scope>NUCLEOTIDE SEQUENCE [LARGE SCALE GENOMIC DNA]</scope>
    <source>
        <strain evidence="2 3">CC-YHH848</strain>
    </source>
</reference>
<proteinExistence type="predicted"/>
<comment type="caution">
    <text evidence="2">The sequence shown here is derived from an EMBL/GenBank/DDBJ whole genome shotgun (WGS) entry which is preliminary data.</text>
</comment>
<dbReference type="EMBL" id="SSOD01000006">
    <property type="protein sequence ID" value="THF61613.1"/>
    <property type="molecule type" value="Genomic_DNA"/>
</dbReference>
<keyword evidence="2" id="KW-0378">Hydrolase</keyword>
<keyword evidence="3" id="KW-1185">Reference proteome</keyword>
<dbReference type="AlphaFoldDB" id="A0A4S4APJ2"/>
<organism evidence="2 3">
    <name type="scientific">Pseudothauera rhizosphaerae</name>
    <dbReference type="NCBI Taxonomy" id="2565932"/>
    <lineage>
        <taxon>Bacteria</taxon>
        <taxon>Pseudomonadati</taxon>
        <taxon>Pseudomonadota</taxon>
        <taxon>Betaproteobacteria</taxon>
        <taxon>Rhodocyclales</taxon>
        <taxon>Zoogloeaceae</taxon>
        <taxon>Pseudothauera</taxon>
    </lineage>
</organism>
<dbReference type="OrthoDB" id="5379975at2"/>
<accession>A0A4S4APJ2</accession>
<dbReference type="SUPFAM" id="SSF53474">
    <property type="entry name" value="alpha/beta-Hydrolases"/>
    <property type="match status" value="1"/>
</dbReference>
<sequence length="302" mass="32760">MSETPLVFPCAGELLVGVLHRPVQPASVGVVVVVGGPQYRAGSHRQFTLLGRELARAGFPCLRFDYRGMGDSAAPRRDFQAVDEDIRAAIDALLGQCPELGGVVLWGLCDGASAALMYAPADSRVGGIVAVNPWVRSEATLAQARVSHYYARRLFDPALWRKLVSGDFAWRSSLADAATSVWRVLRARSSKRSPAGKRPAGFQQRMAIGWQHLQGKVLFVLSGNDLTAAEFLHHARSTPSWQPFPEEGGGALHVVAEADHTFSRPEWNARLTDLTLQWLGTVAASRPHPSPLREPCAQPDAA</sequence>
<feature type="domain" description="AB hydrolase-1" evidence="1">
    <location>
        <begin position="31"/>
        <end position="266"/>
    </location>
</feature>
<protein>
    <submittedName>
        <fullName evidence="2">Hydrolase 1, exosortase A system-associated</fullName>
    </submittedName>
</protein>
<dbReference type="InterPro" id="IPR029058">
    <property type="entry name" value="AB_hydrolase_fold"/>
</dbReference>